<organism evidence="1 2">
    <name type="scientific">Phytophthora nicotianae P1976</name>
    <dbReference type="NCBI Taxonomy" id="1317066"/>
    <lineage>
        <taxon>Eukaryota</taxon>
        <taxon>Sar</taxon>
        <taxon>Stramenopiles</taxon>
        <taxon>Oomycota</taxon>
        <taxon>Peronosporomycetes</taxon>
        <taxon>Peronosporales</taxon>
        <taxon>Peronosporaceae</taxon>
        <taxon>Phytophthora</taxon>
    </lineage>
</organism>
<evidence type="ECO:0000313" key="1">
    <source>
        <dbReference type="EMBL" id="ETO85911.1"/>
    </source>
</evidence>
<reference evidence="1 2" key="1">
    <citation type="submission" date="2013-11" db="EMBL/GenBank/DDBJ databases">
        <title>The Genome Sequence of Phytophthora parasitica P1976.</title>
        <authorList>
            <consortium name="The Broad Institute Genomics Platform"/>
            <person name="Russ C."/>
            <person name="Tyler B."/>
            <person name="Panabieres F."/>
            <person name="Shan W."/>
            <person name="Tripathy S."/>
            <person name="Grunwald N."/>
            <person name="Machado M."/>
            <person name="Johnson C.S."/>
            <person name="Walker B."/>
            <person name="Young S."/>
            <person name="Zeng Q."/>
            <person name="Gargeya S."/>
            <person name="Fitzgerald M."/>
            <person name="Haas B."/>
            <person name="Abouelleil A."/>
            <person name="Allen A.W."/>
            <person name="Alvarado L."/>
            <person name="Arachchi H.M."/>
            <person name="Berlin A.M."/>
            <person name="Chapman S.B."/>
            <person name="Gainer-Dewar J."/>
            <person name="Goldberg J."/>
            <person name="Griggs A."/>
            <person name="Gujja S."/>
            <person name="Hansen M."/>
            <person name="Howarth C."/>
            <person name="Imamovic A."/>
            <person name="Ireland A."/>
            <person name="Larimer J."/>
            <person name="McCowan C."/>
            <person name="Murphy C."/>
            <person name="Pearson M."/>
            <person name="Poon T.W."/>
            <person name="Priest M."/>
            <person name="Roberts A."/>
            <person name="Saif S."/>
            <person name="Shea T."/>
            <person name="Sisk P."/>
            <person name="Sykes S."/>
            <person name="Wortman J."/>
            <person name="Nusbaum C."/>
            <person name="Birren B."/>
        </authorList>
    </citation>
    <scope>NUCLEOTIDE SEQUENCE [LARGE SCALE GENOMIC DNA]</scope>
    <source>
        <strain evidence="1 2">P1976</strain>
    </source>
</reference>
<accession>A0A081B450</accession>
<protein>
    <submittedName>
        <fullName evidence="1">Uncharacterized protein</fullName>
    </submittedName>
</protein>
<proteinExistence type="predicted"/>
<sequence length="75" mass="8839">MAALRSAVIEDYYDEDFDEDYESECEYDRRDENDAYASGSTLACSEFEGVRMTCRSCIQRIYLTVREHCKSWINL</sequence>
<dbReference type="EMBL" id="ANJA01000114">
    <property type="protein sequence ID" value="ETO85911.1"/>
    <property type="molecule type" value="Genomic_DNA"/>
</dbReference>
<name>A0A081B450_PHYNI</name>
<dbReference type="AlphaFoldDB" id="A0A081B450"/>
<gene>
    <name evidence="1" type="ORF">F444_00492</name>
</gene>
<evidence type="ECO:0000313" key="2">
    <source>
        <dbReference type="Proteomes" id="UP000028582"/>
    </source>
</evidence>
<comment type="caution">
    <text evidence="1">The sequence shown here is derived from an EMBL/GenBank/DDBJ whole genome shotgun (WGS) entry which is preliminary data.</text>
</comment>
<dbReference type="Proteomes" id="UP000028582">
    <property type="component" value="Unassembled WGS sequence"/>
</dbReference>